<evidence type="ECO:0000313" key="2">
    <source>
        <dbReference type="Proteomes" id="UP000806077"/>
    </source>
</evidence>
<sequence length="217" mass="25595">MISKLTTQKIDFLKNHFKTWIVTDKCQETFEHILARIKSFRILEEDEKISLEWEKGSLFIEFQGTNWSDEPEPVWAIFSPVDKNHTGIKDAITNLHKEILLFKPESDSKRLNFPSFMYEHFIEDQEEEDIDRYIEFCDLAQDCVVADTEDLNSFNEPKLCFFSHGDDLNDLDPYDGQNIDAKEKYNYGGFILRMLAHIIYDNDASSEMEKLYEEFSS</sequence>
<keyword evidence="2" id="KW-1185">Reference proteome</keyword>
<protein>
    <recommendedName>
        <fullName evidence="3">DUF4303 domain-containing protein</fullName>
    </recommendedName>
</protein>
<organism evidence="1 2">
    <name type="scientific">Tenacibaculum finnmarkense genomovar finnmarkense</name>
    <dbReference type="NCBI Taxonomy" id="1458503"/>
    <lineage>
        <taxon>Bacteria</taxon>
        <taxon>Pseudomonadati</taxon>
        <taxon>Bacteroidota</taxon>
        <taxon>Flavobacteriia</taxon>
        <taxon>Flavobacteriales</taxon>
        <taxon>Flavobacteriaceae</taxon>
        <taxon>Tenacibaculum</taxon>
        <taxon>Tenacibaculum finnmarkense</taxon>
    </lineage>
</organism>
<dbReference type="EMBL" id="WXXV01000017">
    <property type="protein sequence ID" value="MBE7695954.1"/>
    <property type="molecule type" value="Genomic_DNA"/>
</dbReference>
<reference evidence="1 2" key="1">
    <citation type="journal article" date="2020" name="Int. J. Syst. Evol. Microbiol.">
        <title>Tenacibaculum piscium sp. nov., isolated from skin ulcers of sea-farmed fish, and description of Tenacibaculum finnmarkense sp. nov. with subdivision into genomovars finnmarkense and ulcerans.</title>
        <authorList>
            <person name="Olsen A.B."/>
            <person name="Spilsberg B."/>
            <person name="Nilsen H.K."/>
            <person name="Lagesen K."/>
            <person name="Gulla S."/>
            <person name="Avendano-Herrera R."/>
            <person name="Irgang R."/>
            <person name="Duchaud E."/>
            <person name="Colquhoun D.J."/>
        </authorList>
    </citation>
    <scope>NUCLEOTIDE SEQUENCE [LARGE SCALE GENOMIC DNA]</scope>
    <source>
        <strain evidence="1 2">TNO037</strain>
    </source>
</reference>
<accession>A0AAP1RGL3</accession>
<gene>
    <name evidence="1" type="ORF">F7645_11050</name>
</gene>
<evidence type="ECO:0000313" key="1">
    <source>
        <dbReference type="EMBL" id="MBE7695954.1"/>
    </source>
</evidence>
<comment type="caution">
    <text evidence="1">The sequence shown here is derived from an EMBL/GenBank/DDBJ whole genome shotgun (WGS) entry which is preliminary data.</text>
</comment>
<name>A0AAP1RGL3_9FLAO</name>
<proteinExistence type="predicted"/>
<dbReference type="AlphaFoldDB" id="A0AAP1RGL3"/>
<evidence type="ECO:0008006" key="3">
    <source>
        <dbReference type="Google" id="ProtNLM"/>
    </source>
</evidence>
<dbReference type="Proteomes" id="UP000806077">
    <property type="component" value="Unassembled WGS sequence"/>
</dbReference>
<dbReference type="RefSeq" id="WP_101956099.1">
    <property type="nucleotide sequence ID" value="NZ_JAJHTB010000006.1"/>
</dbReference>